<reference evidence="2" key="1">
    <citation type="submission" date="2018-03" db="EMBL/GenBank/DDBJ databases">
        <title>Ecological and genomic features of two cosmopolitan and abundant freshwater picocyanobacteria.</title>
        <authorList>
            <person name="Cabello-Yeves P.J."/>
            <person name="Picazo A."/>
            <person name="Camacho A."/>
            <person name="Callieri C."/>
            <person name="Rosselli R."/>
            <person name="Roda-Garcia J."/>
            <person name="Coutinho F.H."/>
            <person name="Rodriguez-Valera F."/>
        </authorList>
    </citation>
    <scope>NUCLEOTIDE SEQUENCE [LARGE SCALE GENOMIC DNA]</scope>
    <source>
        <strain evidence="2">Tous</strain>
    </source>
</reference>
<keyword evidence="2" id="KW-1185">Reference proteome</keyword>
<comment type="caution">
    <text evidence="1">The sequence shown here is derived from an EMBL/GenBank/DDBJ whole genome shotgun (WGS) entry which is preliminary data.</text>
</comment>
<dbReference type="EMBL" id="PXVC01000237">
    <property type="protein sequence ID" value="PSI00174.1"/>
    <property type="molecule type" value="Genomic_DNA"/>
</dbReference>
<evidence type="ECO:0000313" key="1">
    <source>
        <dbReference type="EMBL" id="PSI00174.1"/>
    </source>
</evidence>
<dbReference type="Proteomes" id="UP000240206">
    <property type="component" value="Unassembled WGS sequence"/>
</dbReference>
<protein>
    <submittedName>
        <fullName evidence="1">Uncharacterized protein</fullName>
    </submittedName>
</protein>
<sequence>MLSAWPVIGRARGQWPQQKLRMAMAWHGEKGRYTKPLEITARRMLLTAKRLGLGDANVILDDLIAQTPAVISSVQSQLPAGFPQTVAEPLLVGLQSSASQLQRQLFQS</sequence>
<organism evidence="1 2">
    <name type="scientific">Synechococcus lacustris str. Tous</name>
    <dbReference type="NCBI Taxonomy" id="1910958"/>
    <lineage>
        <taxon>Bacteria</taxon>
        <taxon>Bacillati</taxon>
        <taxon>Cyanobacteriota</taxon>
        <taxon>Cyanophyceae</taxon>
        <taxon>Synechococcales</taxon>
        <taxon>Synechococcaceae</taxon>
        <taxon>Synechococcus</taxon>
    </lineage>
</organism>
<dbReference type="AlphaFoldDB" id="A0A2P7EAE6"/>
<gene>
    <name evidence="1" type="ORF">C7K08_14590</name>
</gene>
<accession>A0A2P7EAE6</accession>
<evidence type="ECO:0000313" key="2">
    <source>
        <dbReference type="Proteomes" id="UP000240206"/>
    </source>
</evidence>
<proteinExistence type="predicted"/>
<name>A0A2P7EAE6_9SYNE</name>